<comment type="caution">
    <text evidence="5">The sequence shown here is derived from an EMBL/GenBank/DDBJ whole genome shotgun (WGS) entry which is preliminary data.</text>
</comment>
<name>A0A7C5LAH0_CALS0</name>
<dbReference type="GO" id="GO:0005524">
    <property type="term" value="F:ATP binding"/>
    <property type="evidence" value="ECO:0007669"/>
    <property type="project" value="UniProtKB-KW"/>
</dbReference>
<dbReference type="GO" id="GO:0005886">
    <property type="term" value="C:plasma membrane"/>
    <property type="evidence" value="ECO:0007669"/>
    <property type="project" value="TreeGrafter"/>
</dbReference>
<dbReference type="EMBL" id="DRWN01000028">
    <property type="protein sequence ID" value="HHK68284.1"/>
    <property type="molecule type" value="Genomic_DNA"/>
</dbReference>
<organism evidence="5">
    <name type="scientific">Caldiarchaeum subterraneum</name>
    <dbReference type="NCBI Taxonomy" id="311458"/>
    <lineage>
        <taxon>Archaea</taxon>
        <taxon>Nitrososphaerota</taxon>
        <taxon>Candidatus Caldarchaeales</taxon>
        <taxon>Candidatus Caldarchaeaceae</taxon>
        <taxon>Candidatus Caldarchaeum</taxon>
    </lineage>
</organism>
<evidence type="ECO:0000256" key="2">
    <source>
        <dbReference type="ARBA" id="ARBA00022741"/>
    </source>
</evidence>
<evidence type="ECO:0000256" key="3">
    <source>
        <dbReference type="ARBA" id="ARBA00022840"/>
    </source>
</evidence>
<proteinExistence type="predicted"/>
<dbReference type="Pfam" id="PF00005">
    <property type="entry name" value="ABC_tran"/>
    <property type="match status" value="1"/>
</dbReference>
<dbReference type="GO" id="GO:0016887">
    <property type="term" value="F:ATP hydrolysis activity"/>
    <property type="evidence" value="ECO:0007669"/>
    <property type="project" value="InterPro"/>
</dbReference>
<gene>
    <name evidence="5" type="ORF">ENM11_03910</name>
</gene>
<evidence type="ECO:0000259" key="4">
    <source>
        <dbReference type="PROSITE" id="PS50893"/>
    </source>
</evidence>
<dbReference type="InterPro" id="IPR003593">
    <property type="entry name" value="AAA+_ATPase"/>
</dbReference>
<feature type="domain" description="ABC transporter" evidence="4">
    <location>
        <begin position="1"/>
        <end position="214"/>
    </location>
</feature>
<dbReference type="InterPro" id="IPR051120">
    <property type="entry name" value="ABC_AA/LPS_Transport"/>
</dbReference>
<dbReference type="InterPro" id="IPR032823">
    <property type="entry name" value="BCA_ABC_TP_C"/>
</dbReference>
<dbReference type="AlphaFoldDB" id="A0A7C5LAH0"/>
<dbReference type="PROSITE" id="PS50893">
    <property type="entry name" value="ABC_TRANSPORTER_2"/>
    <property type="match status" value="1"/>
</dbReference>
<protein>
    <submittedName>
        <fullName evidence="5">ABC transporter ATP-binding protein</fullName>
    </submittedName>
</protein>
<dbReference type="InterPro" id="IPR027417">
    <property type="entry name" value="P-loop_NTPase"/>
</dbReference>
<sequence>MSVNEHEIVGLIGPNGAGKTTLFNVVTGFLKPDSGRVKLFGEDVTGFNPHQIAFRGVARCFQVVKPFLGMTVFETVMVGAYLRTHDAKTAEAKAVEAMKLTGIYELRNRMARELNTPQLKLVELARSLATEPRILLLDEPVSGLTPVEVDHMISLVRKLNKELGITILLVEHVMRFVMNISDRVIVLNHGEIISEGTPQEVSNDVKVIEAYLGTRNTAGKG</sequence>
<dbReference type="InterPro" id="IPR003439">
    <property type="entry name" value="ABC_transporter-like_ATP-bd"/>
</dbReference>
<keyword evidence="1" id="KW-0813">Transport</keyword>
<accession>A0A7C5LAH0</accession>
<dbReference type="PANTHER" id="PTHR45772">
    <property type="entry name" value="CONSERVED COMPONENT OF ABC TRANSPORTER FOR NATURAL AMINO ACIDS-RELATED"/>
    <property type="match status" value="1"/>
</dbReference>
<evidence type="ECO:0000256" key="1">
    <source>
        <dbReference type="ARBA" id="ARBA00022448"/>
    </source>
</evidence>
<reference evidence="5" key="1">
    <citation type="journal article" date="2020" name="mSystems">
        <title>Genome- and Community-Level Interaction Insights into Carbon Utilization and Element Cycling Functions of Hydrothermarchaeota in Hydrothermal Sediment.</title>
        <authorList>
            <person name="Zhou Z."/>
            <person name="Liu Y."/>
            <person name="Xu W."/>
            <person name="Pan J."/>
            <person name="Luo Z.H."/>
            <person name="Li M."/>
        </authorList>
    </citation>
    <scope>NUCLEOTIDE SEQUENCE [LARGE SCALE GENOMIC DNA]</scope>
    <source>
        <strain evidence="5">SpSt-1056</strain>
    </source>
</reference>
<dbReference type="CDD" id="cd03219">
    <property type="entry name" value="ABC_Mj1267_LivG_branched"/>
    <property type="match status" value="1"/>
</dbReference>
<dbReference type="Gene3D" id="3.40.50.300">
    <property type="entry name" value="P-loop containing nucleotide triphosphate hydrolases"/>
    <property type="match status" value="1"/>
</dbReference>
<keyword evidence="3 5" id="KW-0067">ATP-binding</keyword>
<dbReference type="SUPFAM" id="SSF52540">
    <property type="entry name" value="P-loop containing nucleoside triphosphate hydrolases"/>
    <property type="match status" value="1"/>
</dbReference>
<dbReference type="Pfam" id="PF12399">
    <property type="entry name" value="BCA_ABC_TP_C"/>
    <property type="match status" value="1"/>
</dbReference>
<dbReference type="SMART" id="SM00382">
    <property type="entry name" value="AAA"/>
    <property type="match status" value="1"/>
</dbReference>
<evidence type="ECO:0000313" key="5">
    <source>
        <dbReference type="EMBL" id="HHK68284.1"/>
    </source>
</evidence>
<keyword evidence="2" id="KW-0547">Nucleotide-binding</keyword>